<evidence type="ECO:0008006" key="4">
    <source>
        <dbReference type="Google" id="ProtNLM"/>
    </source>
</evidence>
<dbReference type="EMBL" id="JAMWBK010000004">
    <property type="protein sequence ID" value="KAJ8906000.1"/>
    <property type="molecule type" value="Genomic_DNA"/>
</dbReference>
<protein>
    <recommendedName>
        <fullName evidence="4">PH domain-containing protein</fullName>
    </recommendedName>
</protein>
<organism evidence="2 3">
    <name type="scientific">Rhodosorus marinus</name>
    <dbReference type="NCBI Taxonomy" id="101924"/>
    <lineage>
        <taxon>Eukaryota</taxon>
        <taxon>Rhodophyta</taxon>
        <taxon>Stylonematophyceae</taxon>
        <taxon>Stylonematales</taxon>
        <taxon>Stylonemataceae</taxon>
        <taxon>Rhodosorus</taxon>
    </lineage>
</organism>
<sequence length="196" mass="22256">MEDPPNGVSSGTEEICFRGWFREDSRLIYADHLVYVELKGSKFTVYDEPGAEASIELNIKGGEVLSREKNYKIVLETPQTKMRLYAVNLHEYMNWCSVLRITAAGEAFDDSTEGFSFEKPMTAVFTGERGQATAFHRRKVSVDFERRPSSLDQMGGVRSASFDVKSERTRPRPTFEKRKSGLMGMFKRKGSTKPES</sequence>
<feature type="region of interest" description="Disordered" evidence="1">
    <location>
        <begin position="152"/>
        <end position="196"/>
    </location>
</feature>
<evidence type="ECO:0000256" key="1">
    <source>
        <dbReference type="SAM" id="MobiDB-lite"/>
    </source>
</evidence>
<evidence type="ECO:0000313" key="2">
    <source>
        <dbReference type="EMBL" id="KAJ8906000.1"/>
    </source>
</evidence>
<accession>A0AAV8UTW6</accession>
<dbReference type="Proteomes" id="UP001157974">
    <property type="component" value="Unassembled WGS sequence"/>
</dbReference>
<reference evidence="2 3" key="1">
    <citation type="journal article" date="2023" name="Nat. Commun.">
        <title>Origin of minicircular mitochondrial genomes in red algae.</title>
        <authorList>
            <person name="Lee Y."/>
            <person name="Cho C.H."/>
            <person name="Lee Y.M."/>
            <person name="Park S.I."/>
            <person name="Yang J.H."/>
            <person name="West J.A."/>
            <person name="Bhattacharya D."/>
            <person name="Yoon H.S."/>
        </authorList>
    </citation>
    <scope>NUCLEOTIDE SEQUENCE [LARGE SCALE GENOMIC DNA]</scope>
    <source>
        <strain evidence="2 3">CCMP1338</strain>
        <tissue evidence="2">Whole cell</tissue>
    </source>
</reference>
<feature type="compositionally biased region" description="Basic residues" evidence="1">
    <location>
        <begin position="186"/>
        <end position="196"/>
    </location>
</feature>
<evidence type="ECO:0000313" key="3">
    <source>
        <dbReference type="Proteomes" id="UP001157974"/>
    </source>
</evidence>
<dbReference type="AlphaFoldDB" id="A0AAV8UTW6"/>
<name>A0AAV8UTW6_9RHOD</name>
<dbReference type="SUPFAM" id="SSF50729">
    <property type="entry name" value="PH domain-like"/>
    <property type="match status" value="1"/>
</dbReference>
<gene>
    <name evidence="2" type="ORF">NDN08_002500</name>
</gene>
<keyword evidence="3" id="KW-1185">Reference proteome</keyword>
<comment type="caution">
    <text evidence="2">The sequence shown here is derived from an EMBL/GenBank/DDBJ whole genome shotgun (WGS) entry which is preliminary data.</text>
</comment>
<proteinExistence type="predicted"/>
<feature type="compositionally biased region" description="Basic and acidic residues" evidence="1">
    <location>
        <begin position="164"/>
        <end position="179"/>
    </location>
</feature>